<reference evidence="3 4" key="1">
    <citation type="journal article" date="2019" name="Int. J. Syst. Evol. Microbiol.">
        <title>The Global Catalogue of Microorganisms (GCM) 10K type strain sequencing project: providing services to taxonomists for standard genome sequencing and annotation.</title>
        <authorList>
            <consortium name="The Broad Institute Genomics Platform"/>
            <consortium name="The Broad Institute Genome Sequencing Center for Infectious Disease"/>
            <person name="Wu L."/>
            <person name="Ma J."/>
        </authorList>
    </citation>
    <scope>NUCLEOTIDE SEQUENCE [LARGE SCALE GENOMIC DNA]</scope>
    <source>
        <strain evidence="3 4">JCM 16242</strain>
    </source>
</reference>
<protein>
    <submittedName>
        <fullName evidence="3">Uncharacterized protein</fullName>
    </submittedName>
</protein>
<evidence type="ECO:0000313" key="4">
    <source>
        <dbReference type="Proteomes" id="UP001500657"/>
    </source>
</evidence>
<accession>A0ABN0U9N0</accession>
<comment type="caution">
    <text evidence="3">The sequence shown here is derived from an EMBL/GenBank/DDBJ whole genome shotgun (WGS) entry which is preliminary data.</text>
</comment>
<keyword evidence="4" id="KW-1185">Reference proteome</keyword>
<keyword evidence="2" id="KW-0732">Signal</keyword>
<evidence type="ECO:0000313" key="3">
    <source>
        <dbReference type="EMBL" id="GAA0243107.1"/>
    </source>
</evidence>
<gene>
    <name evidence="3" type="ORF">GCM10009126_06010</name>
</gene>
<evidence type="ECO:0000256" key="2">
    <source>
        <dbReference type="SAM" id="SignalP"/>
    </source>
</evidence>
<sequence length="158" mass="16576">MAFKTLAAAVLLLNLYAAPAVFANAQHDPAASACAQDGRAEAGGYWLDATVARSANAWTLTPQTNLRFAPKQYGGAAVPGTGHIHLYLNGQLIGPITHAGPVSLPLLDRETYVVKLALTTSDHNETNFGVCREVRIAAPSSTDDGQAPTSTHLKKGRA</sequence>
<feature type="region of interest" description="Disordered" evidence="1">
    <location>
        <begin position="139"/>
        <end position="158"/>
    </location>
</feature>
<dbReference type="EMBL" id="BAAAFO010000001">
    <property type="protein sequence ID" value="GAA0243107.1"/>
    <property type="molecule type" value="Genomic_DNA"/>
</dbReference>
<feature type="chain" id="PRO_5046334885" evidence="2">
    <location>
        <begin position="24"/>
        <end position="158"/>
    </location>
</feature>
<feature type="compositionally biased region" description="Polar residues" evidence="1">
    <location>
        <begin position="139"/>
        <end position="151"/>
    </location>
</feature>
<evidence type="ECO:0000256" key="1">
    <source>
        <dbReference type="SAM" id="MobiDB-lite"/>
    </source>
</evidence>
<organism evidence="3 4">
    <name type="scientific">Rhodanobacter caeni</name>
    <dbReference type="NCBI Taxonomy" id="657654"/>
    <lineage>
        <taxon>Bacteria</taxon>
        <taxon>Pseudomonadati</taxon>
        <taxon>Pseudomonadota</taxon>
        <taxon>Gammaproteobacteria</taxon>
        <taxon>Lysobacterales</taxon>
        <taxon>Rhodanobacteraceae</taxon>
        <taxon>Rhodanobacter</taxon>
    </lineage>
</organism>
<feature type="signal peptide" evidence="2">
    <location>
        <begin position="1"/>
        <end position="23"/>
    </location>
</feature>
<name>A0ABN0U9N0_9GAMM</name>
<dbReference type="Proteomes" id="UP001500657">
    <property type="component" value="Unassembled WGS sequence"/>
</dbReference>
<dbReference type="RefSeq" id="WP_343880013.1">
    <property type="nucleotide sequence ID" value="NZ_BAAAFO010000001.1"/>
</dbReference>
<proteinExistence type="predicted"/>